<feature type="non-terminal residue" evidence="2">
    <location>
        <position position="1"/>
    </location>
</feature>
<dbReference type="PANTHER" id="PTHR44329:SF214">
    <property type="entry name" value="PROTEIN KINASE DOMAIN-CONTAINING PROTEIN"/>
    <property type="match status" value="1"/>
</dbReference>
<evidence type="ECO:0000259" key="1">
    <source>
        <dbReference type="PROSITE" id="PS50011"/>
    </source>
</evidence>
<dbReference type="AlphaFoldDB" id="A0A0H2RT52"/>
<reference evidence="2 3" key="1">
    <citation type="submission" date="2015-04" db="EMBL/GenBank/DDBJ databases">
        <title>Complete genome sequence of Schizopora paradoxa KUC8140, a cosmopolitan wood degrader in East Asia.</title>
        <authorList>
            <consortium name="DOE Joint Genome Institute"/>
            <person name="Min B."/>
            <person name="Park H."/>
            <person name="Jang Y."/>
            <person name="Kim J.-J."/>
            <person name="Kim K.H."/>
            <person name="Pangilinan J."/>
            <person name="Lipzen A."/>
            <person name="Riley R."/>
            <person name="Grigoriev I.V."/>
            <person name="Spatafora J.W."/>
            <person name="Choi I.-G."/>
        </authorList>
    </citation>
    <scope>NUCLEOTIDE SEQUENCE [LARGE SCALE GENOMIC DNA]</scope>
    <source>
        <strain evidence="2 3">KUC8140</strain>
    </source>
</reference>
<keyword evidence="2" id="KW-0418">Kinase</keyword>
<sequence>IHKNLCKEVLLWRQLHHPNILEFLGIWKDSSTLPAIVSAWMENGNVTQFCQTLRRPIPFQDCKQLKYRLLGQVARALDYLHTHTPVIVHQDVRCANILVNDACEAVLSDFGLSRLDSSFFNTFTSSLEHGCLRWQAPELLFPDNAPAFIPNPTPASDIYALGMTALELLTGQKPYSRMTIDAAVIMEVYHNRRPAYHQQVDKQAWRFFLTCWSRNPLDRP</sequence>
<dbReference type="Proteomes" id="UP000053477">
    <property type="component" value="Unassembled WGS sequence"/>
</dbReference>
<evidence type="ECO:0000313" key="3">
    <source>
        <dbReference type="Proteomes" id="UP000053477"/>
    </source>
</evidence>
<dbReference type="PROSITE" id="PS00109">
    <property type="entry name" value="PROTEIN_KINASE_TYR"/>
    <property type="match status" value="1"/>
</dbReference>
<dbReference type="STRING" id="27342.A0A0H2RT52"/>
<feature type="domain" description="Protein kinase" evidence="1">
    <location>
        <begin position="1"/>
        <end position="220"/>
    </location>
</feature>
<dbReference type="Gene3D" id="1.10.510.10">
    <property type="entry name" value="Transferase(Phosphotransferase) domain 1"/>
    <property type="match status" value="1"/>
</dbReference>
<feature type="non-terminal residue" evidence="2">
    <location>
        <position position="220"/>
    </location>
</feature>
<dbReference type="InterPro" id="IPR000719">
    <property type="entry name" value="Prot_kinase_dom"/>
</dbReference>
<dbReference type="InterPro" id="IPR051681">
    <property type="entry name" value="Ser/Thr_Kinases-Pseudokinases"/>
</dbReference>
<name>A0A0H2RT52_9AGAM</name>
<keyword evidence="3" id="KW-1185">Reference proteome</keyword>
<dbReference type="GO" id="GO:0004674">
    <property type="term" value="F:protein serine/threonine kinase activity"/>
    <property type="evidence" value="ECO:0007669"/>
    <property type="project" value="TreeGrafter"/>
</dbReference>
<gene>
    <name evidence="2" type="ORF">SCHPADRAFT_789706</name>
</gene>
<dbReference type="InterPro" id="IPR008266">
    <property type="entry name" value="Tyr_kinase_AS"/>
</dbReference>
<proteinExistence type="predicted"/>
<dbReference type="InterPro" id="IPR011009">
    <property type="entry name" value="Kinase-like_dom_sf"/>
</dbReference>
<dbReference type="InterPro" id="IPR001245">
    <property type="entry name" value="Ser-Thr/Tyr_kinase_cat_dom"/>
</dbReference>
<dbReference type="SUPFAM" id="SSF56112">
    <property type="entry name" value="Protein kinase-like (PK-like)"/>
    <property type="match status" value="1"/>
</dbReference>
<keyword evidence="2" id="KW-0808">Transferase</keyword>
<dbReference type="OrthoDB" id="122279at2759"/>
<dbReference type="PANTHER" id="PTHR44329">
    <property type="entry name" value="SERINE/THREONINE-PROTEIN KINASE TNNI3K-RELATED"/>
    <property type="match status" value="1"/>
</dbReference>
<organism evidence="2 3">
    <name type="scientific">Schizopora paradoxa</name>
    <dbReference type="NCBI Taxonomy" id="27342"/>
    <lineage>
        <taxon>Eukaryota</taxon>
        <taxon>Fungi</taxon>
        <taxon>Dikarya</taxon>
        <taxon>Basidiomycota</taxon>
        <taxon>Agaricomycotina</taxon>
        <taxon>Agaricomycetes</taxon>
        <taxon>Hymenochaetales</taxon>
        <taxon>Schizoporaceae</taxon>
        <taxon>Schizopora</taxon>
    </lineage>
</organism>
<dbReference type="InParanoid" id="A0A0H2RT52"/>
<dbReference type="Pfam" id="PF07714">
    <property type="entry name" value="PK_Tyr_Ser-Thr"/>
    <property type="match status" value="1"/>
</dbReference>
<dbReference type="PROSITE" id="PS50011">
    <property type="entry name" value="PROTEIN_KINASE_DOM"/>
    <property type="match status" value="1"/>
</dbReference>
<evidence type="ECO:0000313" key="2">
    <source>
        <dbReference type="EMBL" id="KLO15195.1"/>
    </source>
</evidence>
<protein>
    <submittedName>
        <fullName evidence="2">Kinase-like protein</fullName>
    </submittedName>
</protein>
<dbReference type="EMBL" id="KQ085933">
    <property type="protein sequence ID" value="KLO15195.1"/>
    <property type="molecule type" value="Genomic_DNA"/>
</dbReference>
<accession>A0A0H2RT52</accession>
<dbReference type="GO" id="GO:0005524">
    <property type="term" value="F:ATP binding"/>
    <property type="evidence" value="ECO:0007669"/>
    <property type="project" value="InterPro"/>
</dbReference>
<dbReference type="PIRSF" id="PIRSF000654">
    <property type="entry name" value="Integrin-linked_kinase"/>
    <property type="match status" value="1"/>
</dbReference>